<sequence>MMDMKTRDDTWDDLSEIFNTCTPIQAADEITNLYMHLSNGYQYMAMTDYPYPASFLEPMPGYPINECVKPFEPIPTTDEMSFVGKTKNLFSEKMTKIRGGMSSRETELLNALHDSTNVYFNYTGQYPCTNLSDTEGTGNLDGYGWNILACNELFMPTAMNDESMFLPLLIDYDAYTTYCQNTYGLTPQYDWALDYFGGYDIEKDFLAVTNIVFSNGNLDPWMAGGLNYNVTADGSGIALLIEGGAHHLDLRAPTDQDPDFLIEARAIETANIKKWVDEYQN</sequence>
<dbReference type="EMBL" id="HBIQ01014947">
    <property type="protein sequence ID" value="CAE0528150.1"/>
    <property type="molecule type" value="Transcribed_RNA"/>
</dbReference>
<reference evidence="6" key="1">
    <citation type="submission" date="2021-01" db="EMBL/GenBank/DDBJ databases">
        <authorList>
            <person name="Corre E."/>
            <person name="Pelletier E."/>
            <person name="Niang G."/>
            <person name="Scheremetjew M."/>
            <person name="Finn R."/>
            <person name="Kale V."/>
            <person name="Holt S."/>
            <person name="Cochrane G."/>
            <person name="Meng A."/>
            <person name="Brown T."/>
            <person name="Cohen L."/>
        </authorList>
    </citation>
    <scope>NUCLEOTIDE SEQUENCE</scope>
    <source>
        <strain evidence="6">SPMC142</strain>
    </source>
</reference>
<dbReference type="GO" id="GO:0070008">
    <property type="term" value="F:serine-type exopeptidase activity"/>
    <property type="evidence" value="ECO:0007669"/>
    <property type="project" value="InterPro"/>
</dbReference>
<proteinExistence type="inferred from homology"/>
<dbReference type="GO" id="GO:0006508">
    <property type="term" value="P:proteolysis"/>
    <property type="evidence" value="ECO:0007669"/>
    <property type="project" value="UniProtKB-KW"/>
</dbReference>
<gene>
    <name evidence="6" type="ORF">SACU0126_LOCUS4777</name>
</gene>
<evidence type="ECO:0000256" key="3">
    <source>
        <dbReference type="ARBA" id="ARBA00022729"/>
    </source>
</evidence>
<evidence type="ECO:0000256" key="1">
    <source>
        <dbReference type="ARBA" id="ARBA00011079"/>
    </source>
</evidence>
<protein>
    <submittedName>
        <fullName evidence="6">Uncharacterized protein</fullName>
    </submittedName>
</protein>
<dbReference type="InterPro" id="IPR029058">
    <property type="entry name" value="AB_hydrolase_fold"/>
</dbReference>
<keyword evidence="2" id="KW-0645">Protease</keyword>
<dbReference type="InterPro" id="IPR042269">
    <property type="entry name" value="Ser_carbopepase_S28_SKS"/>
</dbReference>
<dbReference type="InterPro" id="IPR008758">
    <property type="entry name" value="Peptidase_S28"/>
</dbReference>
<keyword evidence="4" id="KW-0378">Hydrolase</keyword>
<evidence type="ECO:0000313" key="6">
    <source>
        <dbReference type="EMBL" id="CAE0528150.1"/>
    </source>
</evidence>
<comment type="similarity">
    <text evidence="1">Belongs to the peptidase S28 family.</text>
</comment>
<dbReference type="Gene3D" id="1.20.120.980">
    <property type="entry name" value="Serine carboxypeptidase S28, SKS domain"/>
    <property type="match status" value="1"/>
</dbReference>
<dbReference type="PANTHER" id="PTHR11010:SF38">
    <property type="entry name" value="LYSOSOMAL PRO-X CARBOXYPEPTIDASE"/>
    <property type="match status" value="1"/>
</dbReference>
<keyword evidence="5" id="KW-0325">Glycoprotein</keyword>
<dbReference type="AlphaFoldDB" id="A0A7S3RLM5"/>
<keyword evidence="3" id="KW-0732">Signal</keyword>
<evidence type="ECO:0000256" key="4">
    <source>
        <dbReference type="ARBA" id="ARBA00022801"/>
    </source>
</evidence>
<dbReference type="Gene3D" id="3.40.50.1820">
    <property type="entry name" value="alpha/beta hydrolase"/>
    <property type="match status" value="1"/>
</dbReference>
<evidence type="ECO:0000256" key="5">
    <source>
        <dbReference type="ARBA" id="ARBA00023180"/>
    </source>
</evidence>
<dbReference type="GO" id="GO:0008239">
    <property type="term" value="F:dipeptidyl-peptidase activity"/>
    <property type="evidence" value="ECO:0007669"/>
    <property type="project" value="TreeGrafter"/>
</dbReference>
<dbReference type="Pfam" id="PF05577">
    <property type="entry name" value="Peptidase_S28"/>
    <property type="match status" value="1"/>
</dbReference>
<evidence type="ECO:0000256" key="2">
    <source>
        <dbReference type="ARBA" id="ARBA00022670"/>
    </source>
</evidence>
<accession>A0A7S3RLM5</accession>
<organism evidence="6">
    <name type="scientific">Strombidinopsis acuminata</name>
    <dbReference type="NCBI Taxonomy" id="141414"/>
    <lineage>
        <taxon>Eukaryota</taxon>
        <taxon>Sar</taxon>
        <taxon>Alveolata</taxon>
        <taxon>Ciliophora</taxon>
        <taxon>Intramacronucleata</taxon>
        <taxon>Spirotrichea</taxon>
        <taxon>Choreotrichia</taxon>
        <taxon>Choreotrichida</taxon>
        <taxon>Strombidinopsidae</taxon>
        <taxon>Strombidinopsis</taxon>
    </lineage>
</organism>
<dbReference type="PANTHER" id="PTHR11010">
    <property type="entry name" value="PROTEASE S28 PRO-X CARBOXYPEPTIDASE-RELATED"/>
    <property type="match status" value="1"/>
</dbReference>
<name>A0A7S3RLM5_9SPIT</name>